<organism evidence="2 3">
    <name type="scientific">Cylindrotheca closterium</name>
    <dbReference type="NCBI Taxonomy" id="2856"/>
    <lineage>
        <taxon>Eukaryota</taxon>
        <taxon>Sar</taxon>
        <taxon>Stramenopiles</taxon>
        <taxon>Ochrophyta</taxon>
        <taxon>Bacillariophyta</taxon>
        <taxon>Bacillariophyceae</taxon>
        <taxon>Bacillariophycidae</taxon>
        <taxon>Bacillariales</taxon>
        <taxon>Bacillariaceae</taxon>
        <taxon>Cylindrotheca</taxon>
    </lineage>
</organism>
<dbReference type="AlphaFoldDB" id="A0AAD2FQW0"/>
<dbReference type="Gene3D" id="3.40.50.1110">
    <property type="entry name" value="SGNH hydrolase"/>
    <property type="match status" value="1"/>
</dbReference>
<gene>
    <name evidence="2" type="ORF">CYCCA115_LOCUS12267</name>
</gene>
<dbReference type="EMBL" id="CAKOGP040001758">
    <property type="protein sequence ID" value="CAJ1949777.1"/>
    <property type="molecule type" value="Genomic_DNA"/>
</dbReference>
<protein>
    <recommendedName>
        <fullName evidence="1">SGNH hydrolase-type esterase domain-containing protein</fullName>
    </recommendedName>
</protein>
<feature type="domain" description="SGNH hydrolase-type esterase" evidence="1">
    <location>
        <begin position="105"/>
        <end position="307"/>
    </location>
</feature>
<dbReference type="Pfam" id="PF13472">
    <property type="entry name" value="Lipase_GDSL_2"/>
    <property type="match status" value="1"/>
</dbReference>
<evidence type="ECO:0000313" key="3">
    <source>
        <dbReference type="Proteomes" id="UP001295423"/>
    </source>
</evidence>
<dbReference type="SUPFAM" id="SSF52266">
    <property type="entry name" value="SGNH hydrolase"/>
    <property type="match status" value="1"/>
</dbReference>
<proteinExistence type="predicted"/>
<evidence type="ECO:0000313" key="2">
    <source>
        <dbReference type="EMBL" id="CAJ1949777.1"/>
    </source>
</evidence>
<reference evidence="2" key="1">
    <citation type="submission" date="2023-08" db="EMBL/GenBank/DDBJ databases">
        <authorList>
            <person name="Audoor S."/>
            <person name="Bilcke G."/>
        </authorList>
    </citation>
    <scope>NUCLEOTIDE SEQUENCE</scope>
</reference>
<sequence>MNISKSFHKPWYARKEAIALLLIALPVCYFLNFMEYEDPFSVPFCEPDGTCHEKPDKPSPRTVYSSWTKEQYDLWWKYNAELNKSAKEYTKKRKMSKKNKPSLVLLGDSITESWLGTGLGFEKERSKGIPEVLEEKFQNFDPVVLAISGDQTQHLLYRIQNGQFPSVDDDDAVFVVMIGTNNLGSGELPGPTSQGIIAVADYILKSIKGRLLLFHVLPRGDGRLVLPRLCPPRCDSSGEPFKSFAPAVDKLNEGVGKGVESFKEKYGSDRLRWMDCSASFIATDGDDEVDSSLMPDLLHPNAAGHKIMADCILQEIESLN</sequence>
<evidence type="ECO:0000259" key="1">
    <source>
        <dbReference type="Pfam" id="PF13472"/>
    </source>
</evidence>
<name>A0AAD2FQW0_9STRA</name>
<comment type="caution">
    <text evidence="2">The sequence shown here is derived from an EMBL/GenBank/DDBJ whole genome shotgun (WGS) entry which is preliminary data.</text>
</comment>
<keyword evidence="3" id="KW-1185">Reference proteome</keyword>
<dbReference type="InterPro" id="IPR013830">
    <property type="entry name" value="SGNH_hydro"/>
</dbReference>
<dbReference type="Proteomes" id="UP001295423">
    <property type="component" value="Unassembled WGS sequence"/>
</dbReference>
<accession>A0AAD2FQW0</accession>
<dbReference type="InterPro" id="IPR036514">
    <property type="entry name" value="SGNH_hydro_sf"/>
</dbReference>